<organism evidence="2 3">
    <name type="scientific">Oldenlandia corymbosa var. corymbosa</name>
    <dbReference type="NCBI Taxonomy" id="529605"/>
    <lineage>
        <taxon>Eukaryota</taxon>
        <taxon>Viridiplantae</taxon>
        <taxon>Streptophyta</taxon>
        <taxon>Embryophyta</taxon>
        <taxon>Tracheophyta</taxon>
        <taxon>Spermatophyta</taxon>
        <taxon>Magnoliopsida</taxon>
        <taxon>eudicotyledons</taxon>
        <taxon>Gunneridae</taxon>
        <taxon>Pentapetalae</taxon>
        <taxon>asterids</taxon>
        <taxon>lamiids</taxon>
        <taxon>Gentianales</taxon>
        <taxon>Rubiaceae</taxon>
        <taxon>Rubioideae</taxon>
        <taxon>Spermacoceae</taxon>
        <taxon>Hedyotis-Oldenlandia complex</taxon>
        <taxon>Oldenlandia</taxon>
    </lineage>
</organism>
<protein>
    <submittedName>
        <fullName evidence="2">OLC1v1036335C1</fullName>
    </submittedName>
</protein>
<feature type="region of interest" description="Disordered" evidence="1">
    <location>
        <begin position="140"/>
        <end position="160"/>
    </location>
</feature>
<proteinExistence type="predicted"/>
<feature type="region of interest" description="Disordered" evidence="1">
    <location>
        <begin position="94"/>
        <end position="114"/>
    </location>
</feature>
<evidence type="ECO:0000256" key="1">
    <source>
        <dbReference type="SAM" id="MobiDB-lite"/>
    </source>
</evidence>
<gene>
    <name evidence="2" type="ORF">OLC1_LOCUS9515</name>
</gene>
<evidence type="ECO:0000313" key="3">
    <source>
        <dbReference type="Proteomes" id="UP001161247"/>
    </source>
</evidence>
<dbReference type="EMBL" id="OX459120">
    <property type="protein sequence ID" value="CAI9099502.1"/>
    <property type="molecule type" value="Genomic_DNA"/>
</dbReference>
<reference evidence="2" key="1">
    <citation type="submission" date="2023-03" db="EMBL/GenBank/DDBJ databases">
        <authorList>
            <person name="Julca I."/>
        </authorList>
    </citation>
    <scope>NUCLEOTIDE SEQUENCE</scope>
</reference>
<dbReference type="AlphaFoldDB" id="A0AAV1CVL6"/>
<sequence>MAYTPENTNKKVTARWLATTYREKIRAHHDISIAAIQKWVDDDFKIKVTFSKAYKARCIAQCGGDDYNVRRCTYPVQKENVAQHSRLNDRCQKCKRNGSTATDASSDESMQPAEMVDRSPAVTNQFCLKLTDHSVAEQVNLNDNPPNKGSECRPTPTPPSDVLIYDVDTNGSVGAANQEVPAAPKGDVVASKANGRSNEVKNKTSLSAGRKLRIKLKAC</sequence>
<keyword evidence="3" id="KW-1185">Reference proteome</keyword>
<feature type="compositionally biased region" description="Polar residues" evidence="1">
    <location>
        <begin position="97"/>
        <end position="109"/>
    </location>
</feature>
<accession>A0AAV1CVL6</accession>
<evidence type="ECO:0000313" key="2">
    <source>
        <dbReference type="EMBL" id="CAI9099502.1"/>
    </source>
</evidence>
<dbReference type="Proteomes" id="UP001161247">
    <property type="component" value="Chromosome 3"/>
</dbReference>
<name>A0AAV1CVL6_OLDCO</name>